<evidence type="ECO:0000256" key="2">
    <source>
        <dbReference type="ARBA" id="ARBA00023315"/>
    </source>
</evidence>
<dbReference type="NCBIfam" id="TIGR03991">
    <property type="entry name" value="alt_bact_glmU"/>
    <property type="match status" value="1"/>
</dbReference>
<evidence type="ECO:0000256" key="1">
    <source>
        <dbReference type="ARBA" id="ARBA00022679"/>
    </source>
</evidence>
<dbReference type="Proteomes" id="UP001629156">
    <property type="component" value="Unassembled WGS sequence"/>
</dbReference>
<dbReference type="SUPFAM" id="SSF51161">
    <property type="entry name" value="Trimeric LpxA-like enzymes"/>
    <property type="match status" value="1"/>
</dbReference>
<dbReference type="InterPro" id="IPR050065">
    <property type="entry name" value="GlmU-like"/>
</dbReference>
<dbReference type="CDD" id="cd05635">
    <property type="entry name" value="LbH_unknown"/>
    <property type="match status" value="1"/>
</dbReference>
<comment type="caution">
    <text evidence="3">The sequence shown here is derived from an EMBL/GenBank/DDBJ whole genome shotgun (WGS) entry which is preliminary data.</text>
</comment>
<keyword evidence="4" id="KW-1185">Reference proteome</keyword>
<organism evidence="3 4">
    <name type="scientific">Flavobacterium rhizosphaerae</name>
    <dbReference type="NCBI Taxonomy" id="3163298"/>
    <lineage>
        <taxon>Bacteria</taxon>
        <taxon>Pseudomonadati</taxon>
        <taxon>Bacteroidota</taxon>
        <taxon>Flavobacteriia</taxon>
        <taxon>Flavobacteriales</taxon>
        <taxon>Flavobacteriaceae</taxon>
        <taxon>Flavobacterium</taxon>
    </lineage>
</organism>
<dbReference type="InterPro" id="IPR011004">
    <property type="entry name" value="Trimer_LpxA-like_sf"/>
</dbReference>
<accession>A0ABW8YXA4</accession>
<dbReference type="PANTHER" id="PTHR43584">
    <property type="entry name" value="NUCLEOTIDYL TRANSFERASE"/>
    <property type="match status" value="1"/>
</dbReference>
<dbReference type="PANTHER" id="PTHR43584:SF9">
    <property type="entry name" value="TRANSFERASE HEXAPEPTIDE REPEAT CONTAINING PROTEIN"/>
    <property type="match status" value="1"/>
</dbReference>
<name>A0ABW8YXA4_9FLAO</name>
<dbReference type="InterPro" id="IPR023917">
    <property type="entry name" value="Bifunctiontional_GlmU_bac-type"/>
</dbReference>
<keyword evidence="1" id="KW-0808">Transferase</keyword>
<dbReference type="EMBL" id="JBELPZ010000003">
    <property type="protein sequence ID" value="MFL9843796.1"/>
    <property type="molecule type" value="Genomic_DNA"/>
</dbReference>
<sequence length="391" mass="43847">MNYILFDGPVRNALLPFTFTRPVADIRIGILTIREKWEMYLGYTTTTITEEYLMEKYPMVEMEENVMINSAILPNEVLAEMVKSLEGNQAIFSGDDVVAFYAKDTQEEVDFDAYEIIYYDDEVLKIEQVWDIFRKNDAALREDFELLTADRKSQPIPASVNTLAPENIFIEYGAKLEFVTLNAATGPIYIGKDTEIMEGSIIRGPFALCDGAVVKIGAKIYGATTIGPECRVGGEVSNSVMFAYSNKGHDGFLGNSVLGEWCNLGADTNNSNLKNNYEEVKLWSYEKEGFVKTGLQFCGLMMGDHSKSGINTMFNTGTVVGVCSNIFGSGFPRNYVPSFSWGGASGMVNHHINKAFDTARVMMQRRNVEFTDQDADILQYIYDETQQLRDK</sequence>
<evidence type="ECO:0000313" key="3">
    <source>
        <dbReference type="EMBL" id="MFL9843796.1"/>
    </source>
</evidence>
<keyword evidence="2" id="KW-0012">Acyltransferase</keyword>
<reference evidence="3 4" key="1">
    <citation type="submission" date="2024-06" db="EMBL/GenBank/DDBJ databases">
        <authorList>
            <person name="Kaempfer P."/>
            <person name="Viver T."/>
        </authorList>
    </citation>
    <scope>NUCLEOTIDE SEQUENCE [LARGE SCALE GENOMIC DNA]</scope>
    <source>
        <strain evidence="3 4">ST-119</strain>
    </source>
</reference>
<gene>
    <name evidence="3" type="ORF">ABS766_05120</name>
</gene>
<dbReference type="RefSeq" id="WP_408084046.1">
    <property type="nucleotide sequence ID" value="NZ_JBELPZ010000003.1"/>
</dbReference>
<dbReference type="Gene3D" id="2.160.10.10">
    <property type="entry name" value="Hexapeptide repeat proteins"/>
    <property type="match status" value="1"/>
</dbReference>
<proteinExistence type="predicted"/>
<evidence type="ECO:0000313" key="4">
    <source>
        <dbReference type="Proteomes" id="UP001629156"/>
    </source>
</evidence>
<protein>
    <submittedName>
        <fullName evidence="3">GlmU family protein</fullName>
    </submittedName>
</protein>
<dbReference type="Pfam" id="PF13562">
    <property type="entry name" value="NTP_transf_4"/>
    <property type="match status" value="1"/>
</dbReference>